<dbReference type="RefSeq" id="WP_051894623.1">
    <property type="nucleotide sequence ID" value="NZ_CAWLUU010000207.1"/>
</dbReference>
<reference evidence="6" key="1">
    <citation type="submission" date="2013-07" db="EMBL/GenBank/DDBJ databases">
        <title>Sub-species coevolution in mutualistic symbiosis.</title>
        <authorList>
            <person name="Murfin K."/>
            <person name="Klassen J."/>
            <person name="Lee M."/>
            <person name="Forst S."/>
            <person name="Stock P."/>
            <person name="Goodrich-Blair H."/>
        </authorList>
    </citation>
    <scope>NUCLEOTIDE SEQUENCE [LARGE SCALE GENOMIC DNA]</scope>
    <source>
        <strain evidence="6">Oregonense</strain>
    </source>
</reference>
<dbReference type="SMART" id="SM00823">
    <property type="entry name" value="PKS_PP"/>
    <property type="match status" value="2"/>
</dbReference>
<dbReference type="InterPro" id="IPR009081">
    <property type="entry name" value="PP-bd_ACP"/>
</dbReference>
<accession>A0A077P6Y2</accession>
<dbReference type="InterPro" id="IPR045851">
    <property type="entry name" value="AMP-bd_C_sf"/>
</dbReference>
<dbReference type="CDD" id="cd17646">
    <property type="entry name" value="A_NRPS_AB3403-like"/>
    <property type="match status" value="1"/>
</dbReference>
<dbReference type="GO" id="GO:0031177">
    <property type="term" value="F:phosphopantetheine binding"/>
    <property type="evidence" value="ECO:0007669"/>
    <property type="project" value="InterPro"/>
</dbReference>
<dbReference type="PANTHER" id="PTHR45527">
    <property type="entry name" value="NONRIBOSOMAL PEPTIDE SYNTHETASE"/>
    <property type="match status" value="1"/>
</dbReference>
<dbReference type="NCBIfam" id="TIGR01733">
    <property type="entry name" value="AA-adenyl-dom"/>
    <property type="match status" value="4"/>
</dbReference>
<protein>
    <submittedName>
        <fullName evidence="6">Similar to proteins involved in antibiotic biosynthesis</fullName>
    </submittedName>
</protein>
<dbReference type="HOGENOM" id="CLU_000022_0_13_6"/>
<dbReference type="SUPFAM" id="SSF47336">
    <property type="entry name" value="ACP-like"/>
    <property type="match status" value="4"/>
</dbReference>
<dbReference type="GO" id="GO:0005737">
    <property type="term" value="C:cytoplasm"/>
    <property type="evidence" value="ECO:0007669"/>
    <property type="project" value="TreeGrafter"/>
</dbReference>
<proteinExistence type="inferred from homology"/>
<dbReference type="Gene3D" id="3.40.50.980">
    <property type="match status" value="8"/>
</dbReference>
<organism evidence="6 7">
    <name type="scientific">Xenorhabdus bovienii str. oregonense</name>
    <dbReference type="NCBI Taxonomy" id="1398202"/>
    <lineage>
        <taxon>Bacteria</taxon>
        <taxon>Pseudomonadati</taxon>
        <taxon>Pseudomonadota</taxon>
        <taxon>Gammaproteobacteria</taxon>
        <taxon>Enterobacterales</taxon>
        <taxon>Morganellaceae</taxon>
        <taxon>Xenorhabdus</taxon>
    </lineage>
</organism>
<comment type="cofactor">
    <cofactor evidence="1">
        <name>pantetheine 4'-phosphate</name>
        <dbReference type="ChEBI" id="CHEBI:47942"/>
    </cofactor>
</comment>
<evidence type="ECO:0000256" key="1">
    <source>
        <dbReference type="ARBA" id="ARBA00001957"/>
    </source>
</evidence>
<dbReference type="Proteomes" id="UP000028483">
    <property type="component" value="Unassembled WGS sequence"/>
</dbReference>
<dbReference type="Gene3D" id="2.30.38.10">
    <property type="entry name" value="Luciferase, Domain 3"/>
    <property type="match status" value="4"/>
</dbReference>
<dbReference type="CDD" id="cd12117">
    <property type="entry name" value="A_NRPS_Srf_like"/>
    <property type="match status" value="1"/>
</dbReference>
<feature type="domain" description="Carrier" evidence="5">
    <location>
        <begin position="1016"/>
        <end position="1090"/>
    </location>
</feature>
<dbReference type="InterPro" id="IPR025110">
    <property type="entry name" value="AMP-bd_C"/>
</dbReference>
<dbReference type="Pfam" id="PF00550">
    <property type="entry name" value="PP-binding"/>
    <property type="match status" value="4"/>
</dbReference>
<comment type="caution">
    <text evidence="6">The sequence shown here is derived from an EMBL/GenBank/DDBJ whole genome shotgun (WGS) entry which is preliminary data.</text>
</comment>
<evidence type="ECO:0000256" key="4">
    <source>
        <dbReference type="ARBA" id="ARBA00022553"/>
    </source>
</evidence>
<evidence type="ECO:0000256" key="2">
    <source>
        <dbReference type="ARBA" id="ARBA00006432"/>
    </source>
</evidence>
<keyword evidence="3" id="KW-0596">Phosphopantetheine</keyword>
<dbReference type="PROSITE" id="PS00455">
    <property type="entry name" value="AMP_BINDING"/>
    <property type="match status" value="4"/>
</dbReference>
<dbReference type="GO" id="GO:0043041">
    <property type="term" value="P:amino acid activation for nonribosomal peptide biosynthetic process"/>
    <property type="evidence" value="ECO:0007669"/>
    <property type="project" value="TreeGrafter"/>
</dbReference>
<dbReference type="SUPFAM" id="SSF56801">
    <property type="entry name" value="Acetyl-CoA synthetase-like"/>
    <property type="match status" value="4"/>
</dbReference>
<dbReference type="Gene3D" id="1.10.1200.10">
    <property type="entry name" value="ACP-like"/>
    <property type="match status" value="4"/>
</dbReference>
<sequence>MEKRNRFIRTLNKDEQEKLRAEAKARGLSQRSSSLPKLELLSSGELLVSDAQKSLWFLSRLNPNSSAYHISTALQLQGELQITALQRSLNQLFARHQSLRSTFVSPQGQVQLALLPEEHGISLTQHDLRDQGEETCQTLIRTLIECPFELGQQSLIRADLLQIDEHEWLLVLVQHHMITDGWSIGQQLSELFHDYRYFLGKESHLTPAPALQYNDYVAWQRQQRRTSEWKIHQDYWRETLTGVPALLTLPYDRPRPQQQSHEGDYVNFSLSSDLVGRLKAFSQQRQATLFMSLLAGWGGFLSRLADQRDLVIGLPSANRQDDALQHSVGYFANTLALRVELDEDITAEQLLTHVKSRLLDAQKHQALPFEQVIDALNPVRSLSYTPVFQTLINWQNLAAEDLSSEQLSVSNISCQLPVQQIKFDLELQLQETAEGISVQLGFANALFDRETIERYSGYYCRLLEAMVNAPDLAVARLPLLADTEQQQLLHAFNDTEQPYPQESCIHQLFERQVLSTPDLPAVRFDEKTLNYRQLNQQANQLAQSLIEKGVGPEMVVALCAERGIALVVAILAIAKAGGAYLPLDPDYPVERLALMLDDARPTLLLADQIGSHILSDVLPTGLSVLNLSNLPLDAQHVDNPVVDGLSPDNLAYLIYTSGSTGRPKGVLNQHGALVNRIYWMQQAYGLNEQDVVLQKTPFSFDVSVWEFFWPLITGACLQVARPGGHKDTGYLVELIKSAQISTLHFVPSMLGLFLTHPQIAECQSIKRIICSGEALSAAHVKLCQQLLPAAEIYNLYGPTEAAIDVTAWRCPTNFADDQVPIGKPIANTQLYILDHYLAPVPLGAAGELYIGGGGVARGYLNRPELTAERFIQSPFSDAQNARLYRTGDVARYQRDGTLLYLGRNDHQVKLRGFRIELGEIEAHLEALPEIKAARVLMREDRPGDQRIVAYVVPENAGSTPDIATLRQILTAKLPEYMVPSAFVTLTAFPLTSNGKLDRNALPEPQSSAYSHEGEEAPVGKLEIQIAEIWSSLLGIDDISRHDNFFALGGHSLLAIQVIEELRQQDILADINHLFNSPSLCEFAATLGGDVIETQSVEEPVKESVVGIALDATVISPDMLPLIELNQQAIDQICQSVDGGVANIQDIYALSPLQDGMVFHHLLEGDGDPYLQVNQLAFTDKSLLNRFIQALQQVVNRHDILRTAIASQVTPAAQVVWRKAELQIQEIQLDAQDGPISEQLRQRFNPRKMRMALDQPPLLKLVIAQDEPNNRWILLQLIHHLIGDHYTLEQILHEVALIMAGRAQELKPAIPYRQLIERLTLTDRSEQQRRYFQQQLADIDEPSLAYGQNNIMGSGSDVEDSYYPLPAELNQRLRTQARRMGVSLASLCHLAWGRVLAATSSVEKTVFGTVLFGRMAIQPQNGSALGLFINTLPLRVDIDQRGIEQAAKDTHQSLLTLLQYENTPLVLAQQCSGVAAPTPLFNTLLNYRHNTSGMDNLQDSGLLAGIQPLDEKERTNYPIVVAVEDTGESLALTVQARKPIVAQDLCLYMSHVLHAVADALEHQPEQALHTLPVLPLERQQQLLQNSEVASLALGEHGNIVELFEAQEKRAPQAIALKSGPESLSYQQLNQRANQLAHHLIAQGAGPGKIVALCTARGIPMVIGLLAILKSGSAYLPLDADYPSERLAYILNDAEPLLLIADRQGDNALGAQAPQVGRINLDEVWQSGALTEGHNPVVSLAAQNLAYLIYTSGSTGKPKGVCVSHDNLLNHTLWQHQAFALSADDYFIQRTSISFDASVWELWTPLALGAPLYIVPGEIMRDLPALVDLIVHERISVLQVVPSLLSGLENLEALSDGALRYIFCGGEPLSGALVNRLLPLVKEAVVNLYGPTETTIDATFNLLRQPVADNNTVAIGCTIANTRIYLLDSQQQLVPEGAVGEIYIAGRGVTQGYHQHSALTAERFFIDKFADRDSGERMYRSGDLARRQADGNLQFIGRVDQQVKVRGYRIEPGEIEHHLADLPGVHEAVVTLYEDTAGQSQLVAYIRPIANQTLEGGELRAELHQRLPRHMIPSLFVTVPEWPRLPNGKLNRAALPKPQDALLSSRYEAPQNPSEVALAGIWCSLLNLSEVGRQDDFFALGGHSLLLVRLLNRIVEQGYPAPALNDFFQNPLLADMARLIDSTPTQASSYTPIPLLPTNHAAPLSYFQQRMWFIQQLEPDNPALNIPGVLRLRGDLNVEALQQSLNRLFARHSVLRTAFVLQDGQPVTSLLPVDAGITLVQTDLRRSEDVEQAVANLTQQVLRQPFDLTQELLWRAHLVCVAEQHWQLLLVLHHSISDAWSTQILLQELEAFYNAELNHRTPELAALTVQYGDYAAWQRSQLEEEETSQKLEKYWLEQLVDLPPVMALAESLPRPERLSGRAGSVPVTLPPELTKALRALSQRQGGTLFMTLLGTWALLLSRLSNQQDLIVGIHSANRTHPQTEALVGPLINSLALRFSLSDELNVSQWLDETRRILLNAQMHQELPFERVVEVVNPTRSMNHTPLFQVAFNWHAQGTATPAFAGVEVQNITLTLPTTKYDLTLQLQDHGAQIEGSLDFNADLFTTETIERYRGYLLLLLEQMHTDAQHPVSQLNLLSVSEQQALLRQGTGPIEPIDERGLHQLFEAQAKLTPETLAVVAEDQTLSYRQLNECANQLAHHLASLGVTAGDAVAICVGRNSWMPVAILAVLKAGAAYVPLDPVYASERLQGIIDDAQPKLVLGDSEGLQAIGHFPANAQVLLASDREWLANPTTALSLSGKPFSSLSLAYILYTSGSTGRPKGVMVKHCSAVNFWQALRGGIYQPLPAGSRIALNASFSFDMSLKGLTQLLSGHTLVLIQQTTRTSGKALLKFLREQKIDGLDTTPSQLSLLIDAGLLEQPLPRTLRLLIGGEAISPKLWQQLYSCSHLECINMYGPTEATVDVTIGPITRENRQAHIGVPIRNARVYMLDKYRRCVPQGSEGELYLAGAGVANGYLNQPQLTSERFIADPFSDDENAVMYRTGDLGRFLADGKLEYLGRNDSQIKLRGFRIEPGEIEARIVELPQIREAVVLVRGETAADQRLVAYFTSLHTVDDLPALRREIFQTLQTVLPAYMVPAAFVYLPEFKQTVNGKLDYRALPEPDASALVTDDFEALQTREEHILAAIWQSLFNIEAIGRKDDFFRLGGHSLLAVQMIENLRKQGWQLAIQTLFTTPTLEKLAKTLCRSETLSVPANPITVQSQHITPDMLPLIDLTAEDIDTIVAGVEGGVSNIQDIYALSPLQDGILFHHLLAKEGDPYLQRSVLGFASLHELQSYLSAFKNVVKRHDILRTAIVWQGLSQPAQVVWREITLDIREVSLSAQDGDIAEQLFELADPRRDRMSLESAPLMQFVCCEDSVNQRWLLLQRVHHLICDHGTMMQVAQEVDFIMQGQEARLTPAGAFRDLIAQTYQQENKHGHEAFFREQLADISEPTLPFGLDNVYLDGGQIQEFHLRLSAELNARLRHLSRQAGASLASLFHLAWARVIAATSGQKTVVFGTVLLGKMSINAAATDGLGMFINTLPIRVDIHDDNTLTALLKTQQSLAQLLQREHASLALAQQCSGLPGNIPLFSSLLNYRHNQHEKTETRTGPLEMVKWVKGEERSNYPLTLSVEDYGDELGLSVQVIEPIAPQRICLMIKEALSSIADALESNSQRAIANLNVLPAQEWQQCLYDYNQTDVDYPRHLGVQQHFEQQVTLSPNAIAIIEGEQQLSYKDLNEQANRLAHYLRVNGWGTGDAIAVLCERSIIQVVAQLAISKVGACIVPLDPQALPARQRYMLQDSQVRLLLTQEPYLGEGFGTLPYALLDQLSLAEFSINNLPVSTDAEAPLYVLYTSGSTGEPKGVLIPHRAINNLITHCTYIDIESDDRLAYEVNPAFDTVLFELWGALINGAAMVVIDNETKLDPQKLAQAIAQHHITILWQTSGLFTSMVSLMADHYHSLKALMVGGDVVDPSAIQQVIKGGAPKYILNGYGPTECTTFATFYRVPTERITERPLPIGKPINNTQIYLLDTSQQPVPLGAVGEICIGGDGVSLGYLNLPEATAERFIPDPFRSGGRIYRTGDYGRWNDEGELLFLGRKDHMLKIRGFRVELGEIEAQLMKIASIQQAVVLPLTKDDREAQLVAYYTCADEHDYQPREVREALVEHLPDYMLPAAYINVPGFTITLNGKINRRDLPVPTSADFISTAYEAPHSGMEEAIAALWIELLSVKQVGRHDSFFSLGGHSLLAIRLLGRLKKTFGLTISLSTLFDNSTLAGFSEQLLLEAVAKKMATSNAN</sequence>
<dbReference type="PANTHER" id="PTHR45527:SF1">
    <property type="entry name" value="FATTY ACID SYNTHASE"/>
    <property type="match status" value="1"/>
</dbReference>
<dbReference type="CDD" id="cd19544">
    <property type="entry name" value="E-C_NRPS"/>
    <property type="match status" value="2"/>
</dbReference>
<dbReference type="CDD" id="cd05930">
    <property type="entry name" value="A_NRPS"/>
    <property type="match status" value="2"/>
</dbReference>
<feature type="domain" description="Carrier" evidence="5">
    <location>
        <begin position="3172"/>
        <end position="3246"/>
    </location>
</feature>
<dbReference type="FunFam" id="3.30.300.30:FF:000010">
    <property type="entry name" value="Enterobactin synthetase component F"/>
    <property type="match status" value="2"/>
</dbReference>
<dbReference type="Gene3D" id="3.30.559.10">
    <property type="entry name" value="Chloramphenicol acetyltransferase-like domain"/>
    <property type="match status" value="4"/>
</dbReference>
<dbReference type="CDD" id="cd19531">
    <property type="entry name" value="LCL_NRPS-like"/>
    <property type="match status" value="2"/>
</dbReference>
<dbReference type="InterPro" id="IPR006162">
    <property type="entry name" value="Ppantetheine_attach_site"/>
</dbReference>
<dbReference type="InterPro" id="IPR000873">
    <property type="entry name" value="AMP-dep_synth/lig_dom"/>
</dbReference>
<dbReference type="EMBL" id="CBSX010000154">
    <property type="protein sequence ID" value="CDH06594.1"/>
    <property type="molecule type" value="Genomic_DNA"/>
</dbReference>
<evidence type="ECO:0000313" key="6">
    <source>
        <dbReference type="EMBL" id="CDH06594.1"/>
    </source>
</evidence>
<keyword evidence="4" id="KW-0597">Phosphoprotein</keyword>
<dbReference type="Gene3D" id="3.30.300.30">
    <property type="match status" value="4"/>
</dbReference>
<dbReference type="InterPro" id="IPR001242">
    <property type="entry name" value="Condensation_dom"/>
</dbReference>
<dbReference type="PROSITE" id="PS00012">
    <property type="entry name" value="PHOSPHOPANTETHEINE"/>
    <property type="match status" value="4"/>
</dbReference>
<dbReference type="GO" id="GO:0044550">
    <property type="term" value="P:secondary metabolite biosynthetic process"/>
    <property type="evidence" value="ECO:0007669"/>
    <property type="project" value="UniProtKB-ARBA"/>
</dbReference>
<feature type="domain" description="Carrier" evidence="5">
    <location>
        <begin position="4248"/>
        <end position="4323"/>
    </location>
</feature>
<dbReference type="Pfam" id="PF00501">
    <property type="entry name" value="AMP-binding"/>
    <property type="match status" value="4"/>
</dbReference>
<dbReference type="InterPro" id="IPR020845">
    <property type="entry name" value="AMP-binding_CS"/>
</dbReference>
<dbReference type="Gene3D" id="3.30.559.30">
    <property type="entry name" value="Nonribosomal peptide synthetase, condensation domain"/>
    <property type="match status" value="4"/>
</dbReference>
<evidence type="ECO:0000259" key="5">
    <source>
        <dbReference type="PROSITE" id="PS50075"/>
    </source>
</evidence>
<dbReference type="FunFam" id="3.40.50.980:FF:000001">
    <property type="entry name" value="Non-ribosomal peptide synthetase"/>
    <property type="match status" value="3"/>
</dbReference>
<dbReference type="InterPro" id="IPR010071">
    <property type="entry name" value="AA_adenyl_dom"/>
</dbReference>
<dbReference type="NCBIfam" id="NF003417">
    <property type="entry name" value="PRK04813.1"/>
    <property type="match status" value="4"/>
</dbReference>
<comment type="similarity">
    <text evidence="2">Belongs to the ATP-dependent AMP-binding enzyme family.</text>
</comment>
<evidence type="ECO:0000256" key="3">
    <source>
        <dbReference type="ARBA" id="ARBA00022450"/>
    </source>
</evidence>
<gene>
    <name evidence="6" type="ORF">XBO1_2370002</name>
</gene>
<dbReference type="InterPro" id="IPR020806">
    <property type="entry name" value="PKS_PP-bd"/>
</dbReference>
<dbReference type="Pfam" id="PF13193">
    <property type="entry name" value="AMP-binding_C"/>
    <property type="match status" value="2"/>
</dbReference>
<name>A0A077P6Y2_XENBV</name>
<dbReference type="PROSITE" id="PS50075">
    <property type="entry name" value="CARRIER"/>
    <property type="match status" value="4"/>
</dbReference>
<dbReference type="InterPro" id="IPR023213">
    <property type="entry name" value="CAT-like_dom_sf"/>
</dbReference>
<dbReference type="FunFam" id="2.30.38.10:FF:000001">
    <property type="entry name" value="Non-ribosomal peptide synthetase PvdI"/>
    <property type="match status" value="2"/>
</dbReference>
<dbReference type="InterPro" id="IPR036736">
    <property type="entry name" value="ACP-like_sf"/>
</dbReference>
<dbReference type="FunFam" id="3.40.50.980:FF:000002">
    <property type="entry name" value="Enterobactin synthetase component F"/>
    <property type="match status" value="1"/>
</dbReference>
<dbReference type="FunFam" id="3.40.50.12780:FF:000012">
    <property type="entry name" value="Non-ribosomal peptide synthetase"/>
    <property type="match status" value="3"/>
</dbReference>
<dbReference type="GO" id="GO:0003824">
    <property type="term" value="F:catalytic activity"/>
    <property type="evidence" value="ECO:0007669"/>
    <property type="project" value="InterPro"/>
</dbReference>
<dbReference type="Pfam" id="PF00668">
    <property type="entry name" value="Condensation"/>
    <property type="match status" value="4"/>
</dbReference>
<dbReference type="FunFam" id="1.10.1200.10:FF:000005">
    <property type="entry name" value="Nonribosomal peptide synthetase 1"/>
    <property type="match status" value="3"/>
</dbReference>
<feature type="domain" description="Carrier" evidence="5">
    <location>
        <begin position="2107"/>
        <end position="2182"/>
    </location>
</feature>
<dbReference type="SUPFAM" id="SSF52777">
    <property type="entry name" value="CoA-dependent acyltransferases"/>
    <property type="match status" value="8"/>
</dbReference>
<evidence type="ECO:0000313" key="7">
    <source>
        <dbReference type="Proteomes" id="UP000028483"/>
    </source>
</evidence>